<organism evidence="6 7">
    <name type="scientific">Galbibacter pacificus</name>
    <dbReference type="NCBI Taxonomy" id="2996052"/>
    <lineage>
        <taxon>Bacteria</taxon>
        <taxon>Pseudomonadati</taxon>
        <taxon>Bacteroidota</taxon>
        <taxon>Flavobacteriia</taxon>
        <taxon>Flavobacteriales</taxon>
        <taxon>Flavobacteriaceae</taxon>
        <taxon>Galbibacter</taxon>
    </lineage>
</organism>
<dbReference type="InterPro" id="IPR006710">
    <property type="entry name" value="Glyco_hydro_43"/>
</dbReference>
<dbReference type="RefSeq" id="WP_277899507.1">
    <property type="nucleotide sequence ID" value="NZ_JAPMUA010000002.1"/>
</dbReference>
<keyword evidence="2 4" id="KW-0378">Hydrolase</keyword>
<evidence type="ECO:0000256" key="3">
    <source>
        <dbReference type="ARBA" id="ARBA00023295"/>
    </source>
</evidence>
<dbReference type="PROSITE" id="PS51257">
    <property type="entry name" value="PROKAR_LIPOPROTEIN"/>
    <property type="match status" value="1"/>
</dbReference>
<dbReference type="GO" id="GO:0016787">
    <property type="term" value="F:hydrolase activity"/>
    <property type="evidence" value="ECO:0007669"/>
    <property type="project" value="UniProtKB-KW"/>
</dbReference>
<comment type="caution">
    <text evidence="6">The sequence shown here is derived from an EMBL/GenBank/DDBJ whole genome shotgun (WGS) entry which is preliminary data.</text>
</comment>
<evidence type="ECO:0000256" key="4">
    <source>
        <dbReference type="RuleBase" id="RU361187"/>
    </source>
</evidence>
<sequence>MFSLKKQNGYRLWVFVSFIMIFFQSCNTGSKSNEKEIGTIPFKKSTAYFDDFKYTGKDDFYNENTLPDNSYFYNPILPGWYSDPSICSNGEDYFLVTSTFSYYPGVPIFHSKDLVNWKQIGHVLDRPEQLPLDGQRITEGIFAPAISYNPHNKTYYMITTNIKKGNFFVKTKDPFKGWSDPVWLPEVQGIDPSFFFDDDGKAYVVNNDAPDGGSQYEGHRAIRIQEFDVKTETMKGPRKMIVNGGVDLSEKPIWIEGPHVYKINGSYYLMCAEGGTSVNHREVIFKSESVLGPYKPWNKNPILTQKHLDPNRPLPITCAGHADLIQKKDSSWWAVFLACRPIDNDFENLGRETFLMPVQWDESGFPYMTRENETIPRIIKMPGSIRAKKTTYGNFSITDDFTDSLLPKEWVTIRGDGKNLYSLKDIPGYLALSCADVNTVELKTPAFVSRRLQHHKFEAETTVYFEPSGLHEAAGILLMKDETHQYAFTLTGNEKSPKILVEKITKDGREILTEKNLETGEKLFHLKVISNGLNFEFQYASNTSEWKTLKTGVDARYLSTANSYGFTGTNIGVYATKKRVPLLSK</sequence>
<evidence type="ECO:0000256" key="2">
    <source>
        <dbReference type="ARBA" id="ARBA00022801"/>
    </source>
</evidence>
<protein>
    <submittedName>
        <fullName evidence="6">Glycoside hydrolase family 43 protein</fullName>
    </submittedName>
</protein>
<dbReference type="InterPro" id="IPR023296">
    <property type="entry name" value="Glyco_hydro_beta-prop_sf"/>
</dbReference>
<accession>A0ABT6FPN7</accession>
<reference evidence="6" key="1">
    <citation type="submission" date="2022-11" db="EMBL/GenBank/DDBJ databases">
        <title>High-quality draft genome sequence of Galbibacter sp. strain CMA-7.</title>
        <authorList>
            <person name="Wei L."/>
            <person name="Dong C."/>
            <person name="Shao Z."/>
        </authorList>
    </citation>
    <scope>NUCLEOTIDE SEQUENCE</scope>
    <source>
        <strain evidence="6">CMA-7</strain>
    </source>
</reference>
<dbReference type="PANTHER" id="PTHR42812">
    <property type="entry name" value="BETA-XYLOSIDASE"/>
    <property type="match status" value="1"/>
</dbReference>
<evidence type="ECO:0000313" key="7">
    <source>
        <dbReference type="Proteomes" id="UP001153642"/>
    </source>
</evidence>
<keyword evidence="3 4" id="KW-0326">Glycosidase</keyword>
<dbReference type="Pfam" id="PF04616">
    <property type="entry name" value="Glyco_hydro_43"/>
    <property type="match status" value="1"/>
</dbReference>
<dbReference type="CDD" id="cd18617">
    <property type="entry name" value="GH43_XynB-like"/>
    <property type="match status" value="1"/>
</dbReference>
<dbReference type="PANTHER" id="PTHR42812:SF12">
    <property type="entry name" value="BETA-XYLOSIDASE-RELATED"/>
    <property type="match status" value="1"/>
</dbReference>
<dbReference type="InterPro" id="IPR051795">
    <property type="entry name" value="Glycosyl_Hydrlase_43"/>
</dbReference>
<dbReference type="SUPFAM" id="SSF49899">
    <property type="entry name" value="Concanavalin A-like lectins/glucanases"/>
    <property type="match status" value="1"/>
</dbReference>
<dbReference type="InterPro" id="IPR013320">
    <property type="entry name" value="ConA-like_dom_sf"/>
</dbReference>
<dbReference type="Proteomes" id="UP001153642">
    <property type="component" value="Unassembled WGS sequence"/>
</dbReference>
<comment type="similarity">
    <text evidence="1 4">Belongs to the glycosyl hydrolase 43 family.</text>
</comment>
<dbReference type="InterPro" id="IPR041542">
    <property type="entry name" value="GH43_C2"/>
</dbReference>
<feature type="domain" description="Beta-xylosidase C-terminal Concanavalin A-like" evidence="5">
    <location>
        <begin position="398"/>
        <end position="578"/>
    </location>
</feature>
<proteinExistence type="inferred from homology"/>
<dbReference type="Pfam" id="PF17851">
    <property type="entry name" value="GH43_C2"/>
    <property type="match status" value="1"/>
</dbReference>
<dbReference type="Gene3D" id="2.115.10.20">
    <property type="entry name" value="Glycosyl hydrolase domain, family 43"/>
    <property type="match status" value="1"/>
</dbReference>
<evidence type="ECO:0000313" key="6">
    <source>
        <dbReference type="EMBL" id="MDG3585218.1"/>
    </source>
</evidence>
<keyword evidence="7" id="KW-1185">Reference proteome</keyword>
<gene>
    <name evidence="6" type="ORF">OSR52_05000</name>
</gene>
<dbReference type="EMBL" id="JAPMUA010000002">
    <property type="protein sequence ID" value="MDG3585218.1"/>
    <property type="molecule type" value="Genomic_DNA"/>
</dbReference>
<dbReference type="SUPFAM" id="SSF75005">
    <property type="entry name" value="Arabinanase/levansucrase/invertase"/>
    <property type="match status" value="1"/>
</dbReference>
<dbReference type="Gene3D" id="2.60.120.200">
    <property type="match status" value="1"/>
</dbReference>
<evidence type="ECO:0000256" key="1">
    <source>
        <dbReference type="ARBA" id="ARBA00009865"/>
    </source>
</evidence>
<evidence type="ECO:0000259" key="5">
    <source>
        <dbReference type="Pfam" id="PF17851"/>
    </source>
</evidence>
<name>A0ABT6FPN7_9FLAO</name>